<feature type="transmembrane region" description="Helical" evidence="6">
    <location>
        <begin position="59"/>
        <end position="80"/>
    </location>
</feature>
<proteinExistence type="predicted"/>
<dbReference type="GO" id="GO:0034993">
    <property type="term" value="C:meiotic nuclear membrane microtubule tethering complex"/>
    <property type="evidence" value="ECO:0007669"/>
    <property type="project" value="TreeGrafter"/>
</dbReference>
<evidence type="ECO:0000313" key="9">
    <source>
        <dbReference type="Proteomes" id="UP000184267"/>
    </source>
</evidence>
<dbReference type="PANTHER" id="PTHR12911:SF8">
    <property type="entry name" value="KLAROID PROTEIN-RELATED"/>
    <property type="match status" value="1"/>
</dbReference>
<evidence type="ECO:0000259" key="7">
    <source>
        <dbReference type="PROSITE" id="PS51469"/>
    </source>
</evidence>
<dbReference type="Gene3D" id="2.60.120.260">
    <property type="entry name" value="Galactose-binding domain-like"/>
    <property type="match status" value="1"/>
</dbReference>
<dbReference type="AlphaFoldDB" id="A0A1M2W4S0"/>
<dbReference type="OMA" id="HIWTIAL"/>
<feature type="domain" description="SUN" evidence="7">
    <location>
        <begin position="91"/>
        <end position="311"/>
    </location>
</feature>
<keyword evidence="9" id="KW-1185">Reference proteome</keyword>
<feature type="compositionally biased region" description="Polar residues" evidence="5">
    <location>
        <begin position="29"/>
        <end position="39"/>
    </location>
</feature>
<evidence type="ECO:0000256" key="3">
    <source>
        <dbReference type="ARBA" id="ARBA00022989"/>
    </source>
</evidence>
<keyword evidence="2 6" id="KW-0812">Transmembrane</keyword>
<dbReference type="GO" id="GO:0043495">
    <property type="term" value="F:protein-membrane adaptor activity"/>
    <property type="evidence" value="ECO:0007669"/>
    <property type="project" value="TreeGrafter"/>
</dbReference>
<reference evidence="8 9" key="1">
    <citation type="submission" date="2016-10" db="EMBL/GenBank/DDBJ databases">
        <title>Genome sequence of the basidiomycete white-rot fungus Trametes pubescens.</title>
        <authorList>
            <person name="Makela M.R."/>
            <person name="Granchi Z."/>
            <person name="Peng M."/>
            <person name="De Vries R.P."/>
            <person name="Grigoriev I."/>
            <person name="Riley R."/>
            <person name="Hilden K."/>
        </authorList>
    </citation>
    <scope>NUCLEOTIDE SEQUENCE [LARGE SCALE GENOMIC DNA]</scope>
    <source>
        <strain evidence="8 9">FBCC735</strain>
    </source>
</reference>
<evidence type="ECO:0000256" key="1">
    <source>
        <dbReference type="ARBA" id="ARBA00004370"/>
    </source>
</evidence>
<gene>
    <name evidence="8" type="ORF">TRAPUB_8579</name>
</gene>
<name>A0A1M2W4S0_TRAPU</name>
<dbReference type="EMBL" id="MNAD01000230">
    <property type="protein sequence ID" value="OJT14865.1"/>
    <property type="molecule type" value="Genomic_DNA"/>
</dbReference>
<accession>A0A1M2W4S0</accession>
<dbReference type="PANTHER" id="PTHR12911">
    <property type="entry name" value="SAD1/UNC-84-LIKE PROTEIN-RELATED"/>
    <property type="match status" value="1"/>
</dbReference>
<comment type="subcellular location">
    <subcellularLocation>
        <location evidence="1">Membrane</location>
    </subcellularLocation>
</comment>
<evidence type="ECO:0000313" key="8">
    <source>
        <dbReference type="EMBL" id="OJT14865.1"/>
    </source>
</evidence>
<keyword evidence="3 6" id="KW-1133">Transmembrane helix</keyword>
<evidence type="ECO:0000256" key="4">
    <source>
        <dbReference type="ARBA" id="ARBA00023136"/>
    </source>
</evidence>
<evidence type="ECO:0000256" key="2">
    <source>
        <dbReference type="ARBA" id="ARBA00022692"/>
    </source>
</evidence>
<protein>
    <submittedName>
        <fullName evidence="8">Spindle pole body-associated protein sad1</fullName>
    </submittedName>
</protein>
<comment type="caution">
    <text evidence="8">The sequence shown here is derived from an EMBL/GenBank/DDBJ whole genome shotgun (WGS) entry which is preliminary data.</text>
</comment>
<feature type="compositionally biased region" description="Basic and acidic residues" evidence="5">
    <location>
        <begin position="45"/>
        <end position="54"/>
    </location>
</feature>
<dbReference type="Proteomes" id="UP000184267">
    <property type="component" value="Unassembled WGS sequence"/>
</dbReference>
<keyword evidence="4 6" id="KW-0472">Membrane</keyword>
<dbReference type="OrthoDB" id="342281at2759"/>
<evidence type="ECO:0000256" key="5">
    <source>
        <dbReference type="SAM" id="MobiDB-lite"/>
    </source>
</evidence>
<feature type="region of interest" description="Disordered" evidence="5">
    <location>
        <begin position="19"/>
        <end position="54"/>
    </location>
</feature>
<dbReference type="STRING" id="154538.A0A1M2W4S0"/>
<dbReference type="InterPro" id="IPR045119">
    <property type="entry name" value="SUN1-5"/>
</dbReference>
<evidence type="ECO:0000256" key="6">
    <source>
        <dbReference type="SAM" id="Phobius"/>
    </source>
</evidence>
<sequence length="313" mass="34049">MTTIIGSGQWGYASSSANLQDAARKKHSTPANASQSSSIAPNADPARRTDDPPPNRHSLVQVFLSALCGVSVAIVIVVGIQQILQSTFWRFNKPVPDPQLKLYIDNTITSAIAKALRDPVGLRDFALRADGACVLPDITTPSRHHGPTEASAGAGPGAALNDDIRVGNCWLIDGDKAQLGFKLTEPMHPTHVSVDHIPMEIAADPGAAPRRMILWGAVDGDINQIRYRSININLTSSIDHNAPPIPWNHFYAPLASFQYDIRAPSHVQTFRIDSRIVDSDIDFGVMVLEIIDNWGGETTCLYRLRLHGHPADH</sequence>
<organism evidence="8 9">
    <name type="scientific">Trametes pubescens</name>
    <name type="common">White-rot fungus</name>
    <dbReference type="NCBI Taxonomy" id="154538"/>
    <lineage>
        <taxon>Eukaryota</taxon>
        <taxon>Fungi</taxon>
        <taxon>Dikarya</taxon>
        <taxon>Basidiomycota</taxon>
        <taxon>Agaricomycotina</taxon>
        <taxon>Agaricomycetes</taxon>
        <taxon>Polyporales</taxon>
        <taxon>Polyporaceae</taxon>
        <taxon>Trametes</taxon>
    </lineage>
</organism>
<dbReference type="InterPro" id="IPR012919">
    <property type="entry name" value="SUN_dom"/>
</dbReference>
<dbReference type="PROSITE" id="PS51469">
    <property type="entry name" value="SUN"/>
    <property type="match status" value="1"/>
</dbReference>
<dbReference type="Pfam" id="PF07738">
    <property type="entry name" value="Sad1_UNC"/>
    <property type="match status" value="2"/>
</dbReference>